<protein>
    <submittedName>
        <fullName evidence="2">Uncharacterized protein</fullName>
    </submittedName>
</protein>
<evidence type="ECO:0000313" key="3">
    <source>
        <dbReference type="Proteomes" id="UP000252519"/>
    </source>
</evidence>
<feature type="compositionally biased region" description="Low complexity" evidence="1">
    <location>
        <begin position="210"/>
        <end position="224"/>
    </location>
</feature>
<sequence length="256" mass="27310">LPKGTIKALFNNFLYKPRKRNQILFLSCTTANIIEHYYLRMHALLVLLTAFVVHSRSGAVFVPAQQGSAGSFTIIPSKPQVGISSAWQASAGNPTIHWSNPQVGSGSGLRWSVQSSMTSNVVPRGSFGAHGGTVVHREHKYTVLTSRALPAPSYGQNYGNGVQEKEILLRLLGSNSRSAQTTGTGGYYSGIPQFPNLRVGADKIHIYTAGGTPNQNNPGNQVNGMLGQSGAGLQNPNNLGNQAGGIIVQERAGWFP</sequence>
<feature type="region of interest" description="Disordered" evidence="1">
    <location>
        <begin position="209"/>
        <end position="235"/>
    </location>
</feature>
<accession>A0A368HB85</accession>
<name>A0A368HB85_ANCCA</name>
<evidence type="ECO:0000313" key="2">
    <source>
        <dbReference type="EMBL" id="RCN52879.1"/>
    </source>
</evidence>
<proteinExistence type="predicted"/>
<comment type="caution">
    <text evidence="2">The sequence shown here is derived from an EMBL/GenBank/DDBJ whole genome shotgun (WGS) entry which is preliminary data.</text>
</comment>
<keyword evidence="3" id="KW-1185">Reference proteome</keyword>
<dbReference type="Proteomes" id="UP000252519">
    <property type="component" value="Unassembled WGS sequence"/>
</dbReference>
<dbReference type="AlphaFoldDB" id="A0A368HB85"/>
<gene>
    <name evidence="2" type="ORF">ANCCAN_00874</name>
</gene>
<reference evidence="2 3" key="1">
    <citation type="submission" date="2014-10" db="EMBL/GenBank/DDBJ databases">
        <title>Draft genome of the hookworm Ancylostoma caninum.</title>
        <authorList>
            <person name="Mitreva M."/>
        </authorList>
    </citation>
    <scope>NUCLEOTIDE SEQUENCE [LARGE SCALE GENOMIC DNA]</scope>
    <source>
        <strain evidence="2 3">Baltimore</strain>
    </source>
</reference>
<dbReference type="EMBL" id="JOJR01000004">
    <property type="protein sequence ID" value="RCN52879.1"/>
    <property type="molecule type" value="Genomic_DNA"/>
</dbReference>
<evidence type="ECO:0000256" key="1">
    <source>
        <dbReference type="SAM" id="MobiDB-lite"/>
    </source>
</evidence>
<organism evidence="2 3">
    <name type="scientific">Ancylostoma caninum</name>
    <name type="common">Dog hookworm</name>
    <dbReference type="NCBI Taxonomy" id="29170"/>
    <lineage>
        <taxon>Eukaryota</taxon>
        <taxon>Metazoa</taxon>
        <taxon>Ecdysozoa</taxon>
        <taxon>Nematoda</taxon>
        <taxon>Chromadorea</taxon>
        <taxon>Rhabditida</taxon>
        <taxon>Rhabditina</taxon>
        <taxon>Rhabditomorpha</taxon>
        <taxon>Strongyloidea</taxon>
        <taxon>Ancylostomatidae</taxon>
        <taxon>Ancylostomatinae</taxon>
        <taxon>Ancylostoma</taxon>
    </lineage>
</organism>
<feature type="non-terminal residue" evidence="2">
    <location>
        <position position="1"/>
    </location>
</feature>